<feature type="transmembrane region" description="Helical" evidence="1">
    <location>
        <begin position="38"/>
        <end position="57"/>
    </location>
</feature>
<keyword evidence="1" id="KW-0812">Transmembrane</keyword>
<dbReference type="Pfam" id="PF05437">
    <property type="entry name" value="AzlD"/>
    <property type="match status" value="1"/>
</dbReference>
<keyword evidence="1" id="KW-0472">Membrane</keyword>
<dbReference type="Proteomes" id="UP000307362">
    <property type="component" value="Unassembled WGS sequence"/>
</dbReference>
<dbReference type="InterPro" id="IPR008407">
    <property type="entry name" value="Brnchd-chn_aa_trnsp_AzlD"/>
</dbReference>
<name>A0A5S3YML9_9GAMM</name>
<gene>
    <name evidence="2" type="ORF">CWB73_20135</name>
</gene>
<reference evidence="3" key="2">
    <citation type="submission" date="2019-06" db="EMBL/GenBank/DDBJ databases">
        <title>Co-occurence of chitin degradation, pigmentation and bioactivity in marine Pseudoalteromonas.</title>
        <authorList>
            <person name="Sonnenschein E.C."/>
            <person name="Bech P.K."/>
        </authorList>
    </citation>
    <scope>NUCLEOTIDE SEQUENCE [LARGE SCALE GENOMIC DNA]</scope>
    <source>
        <strain evidence="3">S1189</strain>
    </source>
</reference>
<evidence type="ECO:0000313" key="3">
    <source>
        <dbReference type="Proteomes" id="UP000307362"/>
    </source>
</evidence>
<feature type="transmembrane region" description="Helical" evidence="1">
    <location>
        <begin position="6"/>
        <end position="26"/>
    </location>
</feature>
<dbReference type="RefSeq" id="WP_138569209.1">
    <property type="nucleotide sequence ID" value="NZ_PNCM01000068.1"/>
</dbReference>
<evidence type="ECO:0000313" key="2">
    <source>
        <dbReference type="EMBL" id="TMP77394.1"/>
    </source>
</evidence>
<comment type="caution">
    <text evidence="2">The sequence shown here is derived from an EMBL/GenBank/DDBJ whole genome shotgun (WGS) entry which is preliminary data.</text>
</comment>
<dbReference type="EMBL" id="PNCM01000068">
    <property type="protein sequence ID" value="TMP77394.1"/>
    <property type="molecule type" value="Genomic_DNA"/>
</dbReference>
<keyword evidence="1" id="KW-1133">Transmembrane helix</keyword>
<dbReference type="OrthoDB" id="4257348at2"/>
<feature type="transmembrane region" description="Helical" evidence="1">
    <location>
        <begin position="88"/>
        <end position="105"/>
    </location>
</feature>
<reference evidence="2 3" key="1">
    <citation type="submission" date="2017-12" db="EMBL/GenBank/DDBJ databases">
        <authorList>
            <person name="Paulsen S."/>
            <person name="Gram L.K."/>
        </authorList>
    </citation>
    <scope>NUCLEOTIDE SEQUENCE [LARGE SCALE GENOMIC DNA]</scope>
    <source>
        <strain evidence="2 3">S1189</strain>
    </source>
</reference>
<evidence type="ECO:0000256" key="1">
    <source>
        <dbReference type="SAM" id="Phobius"/>
    </source>
</evidence>
<accession>A0A5S3YML9</accession>
<organism evidence="2 3">
    <name type="scientific">Pseudoalteromonas phenolica</name>
    <dbReference type="NCBI Taxonomy" id="161398"/>
    <lineage>
        <taxon>Bacteria</taxon>
        <taxon>Pseudomonadati</taxon>
        <taxon>Pseudomonadota</taxon>
        <taxon>Gammaproteobacteria</taxon>
        <taxon>Alteromonadales</taxon>
        <taxon>Pseudoalteromonadaceae</taxon>
        <taxon>Pseudoalteromonas</taxon>
    </lineage>
</organism>
<protein>
    <recommendedName>
        <fullName evidence="4">Branched-chain amino acid ABC transporter</fullName>
    </recommendedName>
</protein>
<evidence type="ECO:0008006" key="4">
    <source>
        <dbReference type="Google" id="ProtNLM"/>
    </source>
</evidence>
<proteinExistence type="predicted"/>
<dbReference type="AlphaFoldDB" id="A0A5S3YML9"/>
<feature type="transmembrane region" description="Helical" evidence="1">
    <location>
        <begin position="63"/>
        <end position="81"/>
    </location>
</feature>
<sequence length="106" mass="11864">MMNNDLLIVLMTVITFSCRYLFFMKSLPISLSPKLQHLLQYTAPSVLTAMWVPIVFLGHKTEGASFFHSPFLYAGLITVLASLKIKNTLTVVVVGMGSFLILNWVL</sequence>